<dbReference type="PANTHER" id="PTHR10343:SF87">
    <property type="entry name" value="SNF1 PROTEIN KINASE SUBUNIT BETA-1"/>
    <property type="match status" value="1"/>
</dbReference>
<evidence type="ECO:0000256" key="2">
    <source>
        <dbReference type="ARBA" id="ARBA00022553"/>
    </source>
</evidence>
<dbReference type="GeneID" id="4620452"/>
<reference evidence="6" key="2">
    <citation type="journal article" date="2013" name="G3 (Bethesda)">
        <title>Genomes of Ashbya fungi isolated from insects reveal four mating-type loci, numerous translocations, lack of transposons, and distinct gene duplications.</title>
        <authorList>
            <person name="Dietrich F.S."/>
            <person name="Voegeli S."/>
            <person name="Kuo S."/>
            <person name="Philippsen P."/>
        </authorList>
    </citation>
    <scope>GENOME REANNOTATION</scope>
    <source>
        <strain evidence="6">ATCC 10895 / CBS 109.51 / FGSC 9923 / NRRL Y-1056</strain>
    </source>
</reference>
<dbReference type="EMBL" id="AE016817">
    <property type="protein sequence ID" value="AAS52114.2"/>
    <property type="molecule type" value="Genomic_DNA"/>
</dbReference>
<feature type="region of interest" description="Disordered" evidence="3">
    <location>
        <begin position="1"/>
        <end position="66"/>
    </location>
</feature>
<dbReference type="GO" id="GO:0019901">
    <property type="term" value="F:protein kinase binding"/>
    <property type="evidence" value="ECO:0000318"/>
    <property type="project" value="GO_Central"/>
</dbReference>
<dbReference type="RefSeq" id="NP_984290.2">
    <property type="nucleotide sequence ID" value="NM_209643.2"/>
</dbReference>
<feature type="region of interest" description="Disordered" evidence="3">
    <location>
        <begin position="412"/>
        <end position="448"/>
    </location>
</feature>
<evidence type="ECO:0000256" key="1">
    <source>
        <dbReference type="ARBA" id="ARBA00010926"/>
    </source>
</evidence>
<dbReference type="SUPFAM" id="SSF160219">
    <property type="entry name" value="AMPKBI-like"/>
    <property type="match status" value="1"/>
</dbReference>
<comment type="similarity">
    <text evidence="1">Belongs to the 5'-AMP-activated protein kinase beta subunit family.</text>
</comment>
<dbReference type="SMART" id="SM01010">
    <property type="entry name" value="AMPKBI"/>
    <property type="match status" value="1"/>
</dbReference>
<dbReference type="Proteomes" id="UP000000591">
    <property type="component" value="Chromosome IV"/>
</dbReference>
<dbReference type="InParanoid" id="Q759S9"/>
<dbReference type="GO" id="GO:0005829">
    <property type="term" value="C:cytosol"/>
    <property type="evidence" value="ECO:0007669"/>
    <property type="project" value="EnsemblFungi"/>
</dbReference>
<dbReference type="GO" id="GO:0043254">
    <property type="term" value="P:regulation of protein-containing complex assembly"/>
    <property type="evidence" value="ECO:0007669"/>
    <property type="project" value="EnsemblFungi"/>
</dbReference>
<dbReference type="STRING" id="284811.Q759S9"/>
<dbReference type="GO" id="GO:0005737">
    <property type="term" value="C:cytoplasm"/>
    <property type="evidence" value="ECO:0000318"/>
    <property type="project" value="GO_Central"/>
</dbReference>
<dbReference type="GO" id="GO:0005634">
    <property type="term" value="C:nucleus"/>
    <property type="evidence" value="ECO:0000318"/>
    <property type="project" value="GO_Central"/>
</dbReference>
<evidence type="ECO:0000259" key="4">
    <source>
        <dbReference type="SMART" id="SM01010"/>
    </source>
</evidence>
<dbReference type="GO" id="GO:0031588">
    <property type="term" value="C:nucleotide-activated protein kinase complex"/>
    <property type="evidence" value="ECO:0000318"/>
    <property type="project" value="GO_Central"/>
</dbReference>
<dbReference type="AlphaFoldDB" id="Q759S9"/>
<dbReference type="SUPFAM" id="SSF81296">
    <property type="entry name" value="E set domains"/>
    <property type="match status" value="1"/>
</dbReference>
<evidence type="ECO:0000313" key="5">
    <source>
        <dbReference type="EMBL" id="AAS52114.2"/>
    </source>
</evidence>
<dbReference type="FunCoup" id="Q759S9">
    <property type="interactions" value="103"/>
</dbReference>
<dbReference type="GO" id="GO:0000324">
    <property type="term" value="C:fungal-type vacuole"/>
    <property type="evidence" value="ECO:0007669"/>
    <property type="project" value="EnsemblFungi"/>
</dbReference>
<dbReference type="InterPro" id="IPR032640">
    <property type="entry name" value="AMPK1_CBM"/>
</dbReference>
<evidence type="ECO:0000313" key="6">
    <source>
        <dbReference type="Proteomes" id="UP000000591"/>
    </source>
</evidence>
<evidence type="ECO:0000256" key="3">
    <source>
        <dbReference type="SAM" id="MobiDB-lite"/>
    </source>
</evidence>
<dbReference type="InterPro" id="IPR013783">
    <property type="entry name" value="Ig-like_fold"/>
</dbReference>
<sequence length="637" mass="69873">MGNTVSSTEGSKRRGDGRAGTPAASGASQWETDSTDRGRQQSITSQLFSGRHHARSKWKFQGAGDSATGSSGGIASMFKCDYTLNADARSISSEQGETCQGMPNLAGLVLDACTQGIRSPGPSTATVEHTNLEASMSPELASQTHRPSISALKQSLIQVQGQTNSRHRAEDIDTAQYVPSATIDIPCSNPSTNTASVTHRADDSSTRSSLLSLFTQDVEEYIEASEVVLNESLVDSVVRKDLRRKRQLQQQCGATRAAEQAAETAKQPDAKKKKLPCSAAALSATASGVVQSETEEQHSDAEAEFVEVIIKWRDCLLDPQRTKLSIVSPDIASVIHKNSKRKVAMVFSKDEQCWVAPDLRLPPGIYKLQFLINGALRHSNFLPTATDSHSNIVNWFEVVPWYDRAEPYRDPAPEEVAMPPESPQLTAPAAGRPPLLKRGTSSSSRARVVERSNTPISDYTGISRSGSARPLLAHHKSANSIELSPIPRCVLQYSTEIPELFKPEGCPPDPNTAPGSFNENIQDCNQDELFRFLQEDWKMSAQEAEEVLVEKYPVPDLPVYLNSSYLNEIFTKLQRSSVTGDVKRSSFTHIIPHVNLNHLLTSSIRDEIISVGCTTRYEGKFITQIMYAPCYYESSRK</sequence>
<organism evidence="5 6">
    <name type="scientific">Eremothecium gossypii (strain ATCC 10895 / CBS 109.51 / FGSC 9923 / NRRL Y-1056)</name>
    <name type="common">Yeast</name>
    <name type="synonym">Ashbya gossypii</name>
    <dbReference type="NCBI Taxonomy" id="284811"/>
    <lineage>
        <taxon>Eukaryota</taxon>
        <taxon>Fungi</taxon>
        <taxon>Dikarya</taxon>
        <taxon>Ascomycota</taxon>
        <taxon>Saccharomycotina</taxon>
        <taxon>Saccharomycetes</taxon>
        <taxon>Saccharomycetales</taxon>
        <taxon>Saccharomycetaceae</taxon>
        <taxon>Eremothecium</taxon>
    </lineage>
</organism>
<proteinExistence type="inferred from homology"/>
<protein>
    <submittedName>
        <fullName evidence="5">ADR194Cp</fullName>
    </submittedName>
</protein>
<dbReference type="PANTHER" id="PTHR10343">
    <property type="entry name" value="5'-AMP-ACTIVATED PROTEIN KINASE , BETA SUBUNIT"/>
    <property type="match status" value="1"/>
</dbReference>
<dbReference type="Gene3D" id="6.20.250.60">
    <property type="match status" value="1"/>
</dbReference>
<reference evidence="5 6" key="1">
    <citation type="journal article" date="2004" name="Science">
        <title>The Ashbya gossypii genome as a tool for mapping the ancient Saccharomyces cerevisiae genome.</title>
        <authorList>
            <person name="Dietrich F.S."/>
            <person name="Voegeli S."/>
            <person name="Brachat S."/>
            <person name="Lerch A."/>
            <person name="Gates K."/>
            <person name="Steiner S."/>
            <person name="Mohr C."/>
            <person name="Pohlmann R."/>
            <person name="Luedi P."/>
            <person name="Choi S."/>
            <person name="Wing R.A."/>
            <person name="Flavier A."/>
            <person name="Gaffney T.D."/>
            <person name="Philippsen P."/>
        </authorList>
    </citation>
    <scope>NUCLEOTIDE SEQUENCE [LARGE SCALE GENOMIC DNA]</scope>
    <source>
        <strain evidence="6">ATCC 10895 / CBS 109.51 / FGSC 9923 / NRRL Y-1056</strain>
    </source>
</reference>
<dbReference type="KEGG" id="ago:AGOS_ADR194C"/>
<dbReference type="Pfam" id="PF04739">
    <property type="entry name" value="AMPKBI"/>
    <property type="match status" value="1"/>
</dbReference>
<name>Q759S9_EREGS</name>
<dbReference type="eggNOG" id="KOG1616">
    <property type="taxonomic scope" value="Eukaryota"/>
</dbReference>
<gene>
    <name evidence="5" type="ORF">AGOS_ADR194C</name>
</gene>
<dbReference type="InterPro" id="IPR014756">
    <property type="entry name" value="Ig_E-set"/>
</dbReference>
<dbReference type="Pfam" id="PF16561">
    <property type="entry name" value="AMPK1_CBM"/>
    <property type="match status" value="1"/>
</dbReference>
<dbReference type="CDD" id="cd02859">
    <property type="entry name" value="E_set_AMPKbeta_like_N"/>
    <property type="match status" value="1"/>
</dbReference>
<dbReference type="GO" id="GO:0140767">
    <property type="term" value="F:enzyme-substrate adaptor activity"/>
    <property type="evidence" value="ECO:0007669"/>
    <property type="project" value="EnsemblFungi"/>
</dbReference>
<dbReference type="HOGENOM" id="CLU_011585_0_0_1"/>
<keyword evidence="6" id="KW-1185">Reference proteome</keyword>
<dbReference type="Gene3D" id="2.60.40.10">
    <property type="entry name" value="Immunoglobulins"/>
    <property type="match status" value="1"/>
</dbReference>
<dbReference type="OrthoDB" id="531008at2759"/>
<dbReference type="InterPro" id="IPR037256">
    <property type="entry name" value="ASC_dom_sf"/>
</dbReference>
<dbReference type="GO" id="GO:0005774">
    <property type="term" value="C:vacuolar membrane"/>
    <property type="evidence" value="ECO:0007669"/>
    <property type="project" value="EnsemblFungi"/>
</dbReference>
<dbReference type="GO" id="GO:0007165">
    <property type="term" value="P:signal transduction"/>
    <property type="evidence" value="ECO:0000318"/>
    <property type="project" value="GO_Central"/>
</dbReference>
<keyword evidence="2" id="KW-0597">Phosphoprotein</keyword>
<dbReference type="GO" id="GO:0004679">
    <property type="term" value="F:AMP-activated protein kinase activity"/>
    <property type="evidence" value="ECO:0007669"/>
    <property type="project" value="EnsemblFungi"/>
</dbReference>
<feature type="domain" description="Association with the SNF1 complex (ASC)" evidence="4">
    <location>
        <begin position="510"/>
        <end position="630"/>
    </location>
</feature>
<dbReference type="InterPro" id="IPR050827">
    <property type="entry name" value="CRP1_MDG1_kinase"/>
</dbReference>
<accession>Q759S9</accession>
<dbReference type="OMA" id="FITQIMY"/>
<dbReference type="InterPro" id="IPR006828">
    <property type="entry name" value="ASC_dom"/>
</dbReference>